<evidence type="ECO:0000256" key="1">
    <source>
        <dbReference type="SAM" id="MobiDB-lite"/>
    </source>
</evidence>
<accession>A0A2P6MPI9</accession>
<protein>
    <submittedName>
        <fullName evidence="2">Uncharacterized protein</fullName>
    </submittedName>
</protein>
<evidence type="ECO:0000313" key="2">
    <source>
        <dbReference type="EMBL" id="PRP73623.1"/>
    </source>
</evidence>
<organism evidence="2 3">
    <name type="scientific">Planoprotostelium fungivorum</name>
    <dbReference type="NCBI Taxonomy" id="1890364"/>
    <lineage>
        <taxon>Eukaryota</taxon>
        <taxon>Amoebozoa</taxon>
        <taxon>Evosea</taxon>
        <taxon>Variosea</taxon>
        <taxon>Cavosteliida</taxon>
        <taxon>Cavosteliaceae</taxon>
        <taxon>Planoprotostelium</taxon>
    </lineage>
</organism>
<proteinExistence type="predicted"/>
<dbReference type="AlphaFoldDB" id="A0A2P6MPI9"/>
<dbReference type="Proteomes" id="UP000241769">
    <property type="component" value="Unassembled WGS sequence"/>
</dbReference>
<sequence length="271" mass="29491">MLQAIQKVLRSSSDISGDSVAQHHLAASTSQIETSPLMESHPQPHSSAADTTASSLPGTALVSTLLIKDSARASKSPLVTLSHDQQISTVLIAQEVSNATCTNFAILPMCLETPATEAWSRTEVNCLARPGVQSLGSSPSVKIEIYGPPTKLPGIKGELQNQEYTVGISTGTPRSGRDDGNKHITKFSGFINKKRHIFDCPEFDTVVCFYYVQDQNIGKRYLQTTHNFVINKPFKASLPKKKSGTFSSLFLSWNPPLTLRLNALEDHLVVI</sequence>
<feature type="region of interest" description="Disordered" evidence="1">
    <location>
        <begin position="20"/>
        <end position="54"/>
    </location>
</feature>
<reference evidence="2 3" key="1">
    <citation type="journal article" date="2018" name="Genome Biol. Evol.">
        <title>Multiple Roots of Fruiting Body Formation in Amoebozoa.</title>
        <authorList>
            <person name="Hillmann F."/>
            <person name="Forbes G."/>
            <person name="Novohradska S."/>
            <person name="Ferling I."/>
            <person name="Riege K."/>
            <person name="Groth M."/>
            <person name="Westermann M."/>
            <person name="Marz M."/>
            <person name="Spaller T."/>
            <person name="Winckler T."/>
            <person name="Schaap P."/>
            <person name="Glockner G."/>
        </authorList>
    </citation>
    <scope>NUCLEOTIDE SEQUENCE [LARGE SCALE GENOMIC DNA]</scope>
    <source>
        <strain evidence="2 3">Jena</strain>
    </source>
</reference>
<gene>
    <name evidence="2" type="ORF">PROFUN_16673</name>
</gene>
<comment type="caution">
    <text evidence="2">The sequence shown here is derived from an EMBL/GenBank/DDBJ whole genome shotgun (WGS) entry which is preliminary data.</text>
</comment>
<keyword evidence="3" id="KW-1185">Reference proteome</keyword>
<dbReference type="EMBL" id="MDYQ01000592">
    <property type="protein sequence ID" value="PRP73623.1"/>
    <property type="molecule type" value="Genomic_DNA"/>
</dbReference>
<evidence type="ECO:0000313" key="3">
    <source>
        <dbReference type="Proteomes" id="UP000241769"/>
    </source>
</evidence>
<name>A0A2P6MPI9_9EUKA</name>
<dbReference type="InParanoid" id="A0A2P6MPI9"/>
<feature type="compositionally biased region" description="Polar residues" evidence="1">
    <location>
        <begin position="43"/>
        <end position="54"/>
    </location>
</feature>